<feature type="compositionally biased region" description="Acidic residues" evidence="3">
    <location>
        <begin position="280"/>
        <end position="292"/>
    </location>
</feature>
<name>A0AAJ0CDP8_9HYPO</name>
<dbReference type="InterPro" id="IPR035979">
    <property type="entry name" value="RBD_domain_sf"/>
</dbReference>
<evidence type="ECO:0000256" key="2">
    <source>
        <dbReference type="PROSITE-ProRule" id="PRU00176"/>
    </source>
</evidence>
<feature type="domain" description="RRM" evidence="4">
    <location>
        <begin position="83"/>
        <end position="174"/>
    </location>
</feature>
<dbReference type="PROSITE" id="PS50102">
    <property type="entry name" value="RRM"/>
    <property type="match status" value="2"/>
</dbReference>
<accession>A0AAJ0CDP8</accession>
<dbReference type="Pfam" id="PF00076">
    <property type="entry name" value="RRM_1"/>
    <property type="match status" value="1"/>
</dbReference>
<dbReference type="SUPFAM" id="SSF54928">
    <property type="entry name" value="RNA-binding domain, RBD"/>
    <property type="match status" value="1"/>
</dbReference>
<comment type="caution">
    <text evidence="5">The sequence shown here is derived from an EMBL/GenBank/DDBJ whole genome shotgun (WGS) entry which is preliminary data.</text>
</comment>
<gene>
    <name evidence="5" type="primary">NOP13_1</name>
    <name evidence="5" type="ORF">QQS21_011281</name>
</gene>
<dbReference type="GO" id="GO:0005730">
    <property type="term" value="C:nucleolus"/>
    <property type="evidence" value="ECO:0007669"/>
    <property type="project" value="TreeGrafter"/>
</dbReference>
<dbReference type="AlphaFoldDB" id="A0AAJ0CDP8"/>
<dbReference type="SMART" id="SM00360">
    <property type="entry name" value="RRM"/>
    <property type="match status" value="2"/>
</dbReference>
<reference evidence="5" key="1">
    <citation type="submission" date="2023-06" db="EMBL/GenBank/DDBJ databases">
        <title>Conoideocrella luteorostrata (Hypocreales: Clavicipitaceae), a potential biocontrol fungus for elongate hemlock scale in United States Christmas tree production areas.</title>
        <authorList>
            <person name="Barrett H."/>
            <person name="Lovett B."/>
            <person name="Macias A.M."/>
            <person name="Stajich J.E."/>
            <person name="Kasson M.T."/>
        </authorList>
    </citation>
    <scope>NUCLEOTIDE SEQUENCE</scope>
    <source>
        <strain evidence="5">ARSEF 14590</strain>
    </source>
</reference>
<evidence type="ECO:0000256" key="3">
    <source>
        <dbReference type="SAM" id="MobiDB-lite"/>
    </source>
</evidence>
<feature type="region of interest" description="Disordered" evidence="3">
    <location>
        <begin position="280"/>
        <end position="308"/>
    </location>
</feature>
<keyword evidence="1 2" id="KW-0694">RNA-binding</keyword>
<dbReference type="PANTHER" id="PTHR23236">
    <property type="entry name" value="EUKARYOTIC TRANSLATION INITIATION FACTOR 4B/4H"/>
    <property type="match status" value="1"/>
</dbReference>
<dbReference type="Gene3D" id="3.30.70.330">
    <property type="match status" value="2"/>
</dbReference>
<evidence type="ECO:0000313" key="6">
    <source>
        <dbReference type="Proteomes" id="UP001251528"/>
    </source>
</evidence>
<organism evidence="5 6">
    <name type="scientific">Conoideocrella luteorostrata</name>
    <dbReference type="NCBI Taxonomy" id="1105319"/>
    <lineage>
        <taxon>Eukaryota</taxon>
        <taxon>Fungi</taxon>
        <taxon>Dikarya</taxon>
        <taxon>Ascomycota</taxon>
        <taxon>Pezizomycotina</taxon>
        <taxon>Sordariomycetes</taxon>
        <taxon>Hypocreomycetidae</taxon>
        <taxon>Hypocreales</taxon>
        <taxon>Clavicipitaceae</taxon>
        <taxon>Conoideocrella</taxon>
    </lineage>
</organism>
<dbReference type="PANTHER" id="PTHR23236:SF95">
    <property type="entry name" value="NUCLEOLAR PROTEIN 13"/>
    <property type="match status" value="1"/>
</dbReference>
<protein>
    <submittedName>
        <fullName evidence="5">Nucleolar protein 13</fullName>
    </submittedName>
</protein>
<feature type="region of interest" description="Disordered" evidence="3">
    <location>
        <begin position="176"/>
        <end position="210"/>
    </location>
</feature>
<keyword evidence="6" id="KW-1185">Reference proteome</keyword>
<evidence type="ECO:0000259" key="4">
    <source>
        <dbReference type="PROSITE" id="PS50102"/>
    </source>
</evidence>
<dbReference type="GO" id="GO:0003723">
    <property type="term" value="F:RNA binding"/>
    <property type="evidence" value="ECO:0007669"/>
    <property type="project" value="UniProtKB-UniRule"/>
</dbReference>
<feature type="region of interest" description="Disordered" evidence="3">
    <location>
        <begin position="28"/>
        <end position="87"/>
    </location>
</feature>
<feature type="compositionally biased region" description="Basic and acidic residues" evidence="3">
    <location>
        <begin position="56"/>
        <end position="83"/>
    </location>
</feature>
<dbReference type="InterPro" id="IPR000504">
    <property type="entry name" value="RRM_dom"/>
</dbReference>
<evidence type="ECO:0000313" key="5">
    <source>
        <dbReference type="EMBL" id="KAK2591025.1"/>
    </source>
</evidence>
<feature type="region of interest" description="Disordered" evidence="3">
    <location>
        <begin position="331"/>
        <end position="384"/>
    </location>
</feature>
<dbReference type="Proteomes" id="UP001251528">
    <property type="component" value="Unassembled WGS sequence"/>
</dbReference>
<feature type="domain" description="RRM" evidence="4">
    <location>
        <begin position="211"/>
        <end position="327"/>
    </location>
</feature>
<proteinExistence type="predicted"/>
<dbReference type="EMBL" id="JASWJB010000371">
    <property type="protein sequence ID" value="KAK2591025.1"/>
    <property type="molecule type" value="Genomic_DNA"/>
</dbReference>
<dbReference type="InterPro" id="IPR012677">
    <property type="entry name" value="Nucleotide-bd_a/b_plait_sf"/>
</dbReference>
<feature type="compositionally biased region" description="Basic residues" evidence="3">
    <location>
        <begin position="39"/>
        <end position="49"/>
    </location>
</feature>
<sequence length="403" mass="44717">MATTEEQPAQQDGCDIAATKRKNLDEIEVDLALPEPPSKRARRALKKGKVLPPKNDSGDEKNKDDAEADGEKKDGKDKARSEHGVWIGNMPFTVTATELKQWLVDNSGGVITDESITRIKIPTSKDPGRDKSQKPANKGFAYVDFAEIGPKVAAIALSETDLGHRKLLIKDSKSFEGRPAKEKEPEAVEAGPDGKLRRAGQKGETDPNASRKVFVGNMSFKTTEEDVHRNFEKCGEIDWVKVATFEDTGKCKGYGWVKFREPEAAAWAVKGFVKVKEAVETEEDFKDGEDADDDKKQDGQQQKQFKTRKWWVNRMLGRELKLELAEDDQSRYKKRFGKDAPKRQDADGGDKKNKFSQGRKPKSRDEGAGGGQPAKPIKEASDIQVARLTGAVVKHTGTKTTFD</sequence>
<feature type="compositionally biased region" description="Basic and acidic residues" evidence="3">
    <location>
        <begin position="176"/>
        <end position="205"/>
    </location>
</feature>
<evidence type="ECO:0000256" key="1">
    <source>
        <dbReference type="ARBA" id="ARBA00022884"/>
    </source>
</evidence>
<feature type="compositionally biased region" description="Basic and acidic residues" evidence="3">
    <location>
        <begin position="331"/>
        <end position="353"/>
    </location>
</feature>